<evidence type="ECO:0000313" key="2">
    <source>
        <dbReference type="EMBL" id="KAL2544718.1"/>
    </source>
</evidence>
<gene>
    <name evidence="2" type="ORF">Fot_13951</name>
</gene>
<name>A0ABD1W780_9LAMI</name>
<accession>A0ABD1W780</accession>
<proteinExistence type="predicted"/>
<reference evidence="3" key="1">
    <citation type="submission" date="2024-07" db="EMBL/GenBank/DDBJ databases">
        <title>Two chromosome-level genome assemblies of Korean endemic species Abeliophyllum distichum and Forsythia ovata (Oleaceae).</title>
        <authorList>
            <person name="Jang H."/>
        </authorList>
    </citation>
    <scope>NUCLEOTIDE SEQUENCE [LARGE SCALE GENOMIC DNA]</scope>
</reference>
<organism evidence="2 3">
    <name type="scientific">Forsythia ovata</name>
    <dbReference type="NCBI Taxonomy" id="205694"/>
    <lineage>
        <taxon>Eukaryota</taxon>
        <taxon>Viridiplantae</taxon>
        <taxon>Streptophyta</taxon>
        <taxon>Embryophyta</taxon>
        <taxon>Tracheophyta</taxon>
        <taxon>Spermatophyta</taxon>
        <taxon>Magnoliopsida</taxon>
        <taxon>eudicotyledons</taxon>
        <taxon>Gunneridae</taxon>
        <taxon>Pentapetalae</taxon>
        <taxon>asterids</taxon>
        <taxon>lamiids</taxon>
        <taxon>Lamiales</taxon>
        <taxon>Oleaceae</taxon>
        <taxon>Forsythieae</taxon>
        <taxon>Forsythia</taxon>
    </lineage>
</organism>
<evidence type="ECO:0000313" key="3">
    <source>
        <dbReference type="Proteomes" id="UP001604277"/>
    </source>
</evidence>
<dbReference type="EMBL" id="JBFOLJ010000004">
    <property type="protein sequence ID" value="KAL2544718.1"/>
    <property type="molecule type" value="Genomic_DNA"/>
</dbReference>
<dbReference type="Proteomes" id="UP001604277">
    <property type="component" value="Unassembled WGS sequence"/>
</dbReference>
<keyword evidence="3" id="KW-1185">Reference proteome</keyword>
<sequence length="174" mass="19608">MFRIVGDHYNGFPVSTTFSKNSFIDSNMLLLLEKLTLILNNSNMILALNQNCYCLVFDKEHSYDDVKKNDLYVGMDQIIHTADFRGDTCPHLRRGGLENVAGLETDRQGPAREDAEPLDRPQVLLGLPVRVVQEYALQGLLEQTSHNSALHLLPRPRSNGAANDLGILTRPHRR</sequence>
<protein>
    <submittedName>
        <fullName evidence="2">Uncharacterized protein</fullName>
    </submittedName>
</protein>
<dbReference type="AlphaFoldDB" id="A0ABD1W780"/>
<evidence type="ECO:0000256" key="1">
    <source>
        <dbReference type="SAM" id="MobiDB-lite"/>
    </source>
</evidence>
<feature type="region of interest" description="Disordered" evidence="1">
    <location>
        <begin position="151"/>
        <end position="174"/>
    </location>
</feature>
<comment type="caution">
    <text evidence="2">The sequence shown here is derived from an EMBL/GenBank/DDBJ whole genome shotgun (WGS) entry which is preliminary data.</text>
</comment>